<dbReference type="EMBL" id="JADOXO010000096">
    <property type="protein sequence ID" value="KAF9813994.1"/>
    <property type="molecule type" value="Genomic_DNA"/>
</dbReference>
<evidence type="ECO:0000256" key="1">
    <source>
        <dbReference type="ARBA" id="ARBA00006484"/>
    </source>
</evidence>
<dbReference type="InterPro" id="IPR020904">
    <property type="entry name" value="Sc_DH/Rdtase_CS"/>
</dbReference>
<dbReference type="GO" id="GO:0005737">
    <property type="term" value="C:cytoplasm"/>
    <property type="evidence" value="ECO:0007669"/>
    <property type="project" value="TreeGrafter"/>
</dbReference>
<sequence>MPSYAVIGGSRGIGLEFVRQLSSNPENTVFVTVRNRNSSTYLAELVAQSGHQNIHVLEANVVDHRALKAAAEEVVKATGGSLDVLINNAARTEAHNAFKGLLDYEDEDASDAEFLESVRAFTFKINVLGFVHSVNTFLPLLRKGSAKKIVLIGSQGGERDFVWEARMPNMTAYSTTKAAAHMVMAKYAVLLEKEGFVVTSLCPGIVDVTTTASSEYKQIWKKEVEAQQADFRKAVPDFKFEPQSPEGSVTTLLRTIAALDSSECGKFLSHGEQVAAQNQGKS</sequence>
<evidence type="ECO:0000313" key="3">
    <source>
        <dbReference type="EMBL" id="KAF9813994.1"/>
    </source>
</evidence>
<name>A0A8H7P223_9APHY</name>
<dbReference type="InterPro" id="IPR036291">
    <property type="entry name" value="NAD(P)-bd_dom_sf"/>
</dbReference>
<evidence type="ECO:0000256" key="2">
    <source>
        <dbReference type="ARBA" id="ARBA00022857"/>
    </source>
</evidence>
<dbReference type="PANTHER" id="PTHR43544:SF15">
    <property type="entry name" value="CHAIN DEHYDROGENASE (ATSC), PUTATIVE (AFU_ORTHOLOGUE AFUA_3G00180)-RELATED"/>
    <property type="match status" value="1"/>
</dbReference>
<reference evidence="3" key="2">
    <citation type="journal article" name="Front. Microbiol.">
        <title>Degradative Capacity of Two Strains of Rhodonia placenta: From Phenotype to Genotype.</title>
        <authorList>
            <person name="Kolle M."/>
            <person name="Horta M.A.C."/>
            <person name="Nowrousian M."/>
            <person name="Ohm R.A."/>
            <person name="Benz J.P."/>
            <person name="Pilgard A."/>
        </authorList>
    </citation>
    <scope>NUCLEOTIDE SEQUENCE</scope>
    <source>
        <strain evidence="3">FPRL280</strain>
    </source>
</reference>
<dbReference type="Gene3D" id="3.40.50.720">
    <property type="entry name" value="NAD(P)-binding Rossmann-like Domain"/>
    <property type="match status" value="1"/>
</dbReference>
<dbReference type="PROSITE" id="PS00061">
    <property type="entry name" value="ADH_SHORT"/>
    <property type="match status" value="1"/>
</dbReference>
<gene>
    <name evidence="3" type="ORF">IEO21_05365</name>
</gene>
<comment type="similarity">
    <text evidence="1">Belongs to the short-chain dehydrogenases/reductases (SDR) family.</text>
</comment>
<dbReference type="AlphaFoldDB" id="A0A8H7P223"/>
<dbReference type="SUPFAM" id="SSF51735">
    <property type="entry name" value="NAD(P)-binding Rossmann-fold domains"/>
    <property type="match status" value="1"/>
</dbReference>
<dbReference type="GO" id="GO:0016491">
    <property type="term" value="F:oxidoreductase activity"/>
    <property type="evidence" value="ECO:0007669"/>
    <property type="project" value="TreeGrafter"/>
</dbReference>
<dbReference type="InterPro" id="IPR002347">
    <property type="entry name" value="SDR_fam"/>
</dbReference>
<dbReference type="Pfam" id="PF00106">
    <property type="entry name" value="adh_short"/>
    <property type="match status" value="1"/>
</dbReference>
<evidence type="ECO:0008006" key="5">
    <source>
        <dbReference type="Google" id="ProtNLM"/>
    </source>
</evidence>
<organism evidence="3 4">
    <name type="scientific">Rhodonia placenta</name>
    <dbReference type="NCBI Taxonomy" id="104341"/>
    <lineage>
        <taxon>Eukaryota</taxon>
        <taxon>Fungi</taxon>
        <taxon>Dikarya</taxon>
        <taxon>Basidiomycota</taxon>
        <taxon>Agaricomycotina</taxon>
        <taxon>Agaricomycetes</taxon>
        <taxon>Polyporales</taxon>
        <taxon>Adustoporiaceae</taxon>
        <taxon>Rhodonia</taxon>
    </lineage>
</organism>
<proteinExistence type="inferred from homology"/>
<accession>A0A8H7P223</accession>
<dbReference type="Proteomes" id="UP000639403">
    <property type="component" value="Unassembled WGS sequence"/>
</dbReference>
<reference evidence="3" key="1">
    <citation type="submission" date="2020-11" db="EMBL/GenBank/DDBJ databases">
        <authorList>
            <person name="Koelle M."/>
            <person name="Horta M.A.C."/>
            <person name="Nowrousian M."/>
            <person name="Ohm R.A."/>
            <person name="Benz P."/>
            <person name="Pilgard A."/>
        </authorList>
    </citation>
    <scope>NUCLEOTIDE SEQUENCE</scope>
    <source>
        <strain evidence="3">FPRL280</strain>
    </source>
</reference>
<dbReference type="PANTHER" id="PTHR43544">
    <property type="entry name" value="SHORT-CHAIN DEHYDROGENASE/REDUCTASE"/>
    <property type="match status" value="1"/>
</dbReference>
<comment type="caution">
    <text evidence="3">The sequence shown here is derived from an EMBL/GenBank/DDBJ whole genome shotgun (WGS) entry which is preliminary data.</text>
</comment>
<evidence type="ECO:0000313" key="4">
    <source>
        <dbReference type="Proteomes" id="UP000639403"/>
    </source>
</evidence>
<protein>
    <recommendedName>
        <fullName evidence="5">NAD(P)-binding protein</fullName>
    </recommendedName>
</protein>
<dbReference type="InterPro" id="IPR051468">
    <property type="entry name" value="Fungal_SecMetab_SDRs"/>
</dbReference>
<dbReference type="PRINTS" id="PR00081">
    <property type="entry name" value="GDHRDH"/>
</dbReference>
<keyword evidence="2" id="KW-0521">NADP</keyword>